<keyword evidence="5 8" id="KW-0472">Membrane</keyword>
<name>A0ABD1DAT9_CULPP</name>
<keyword evidence="7 8" id="KW-0807">Transducer</keyword>
<evidence type="ECO:0000256" key="6">
    <source>
        <dbReference type="ARBA" id="ARBA00023170"/>
    </source>
</evidence>
<evidence type="ECO:0000256" key="4">
    <source>
        <dbReference type="ARBA" id="ARBA00022989"/>
    </source>
</evidence>
<evidence type="ECO:0000313" key="10">
    <source>
        <dbReference type="Proteomes" id="UP001562425"/>
    </source>
</evidence>
<evidence type="ECO:0000256" key="2">
    <source>
        <dbReference type="ARBA" id="ARBA00022475"/>
    </source>
</evidence>
<feature type="transmembrane region" description="Helical" evidence="8">
    <location>
        <begin position="89"/>
        <end position="114"/>
    </location>
</feature>
<evidence type="ECO:0000256" key="5">
    <source>
        <dbReference type="ARBA" id="ARBA00023136"/>
    </source>
</evidence>
<comment type="function">
    <text evidence="8">Gustatory receptor which mediates acceptance or avoidance behavior, depending on its substrates.</text>
</comment>
<reference evidence="9 10" key="1">
    <citation type="submission" date="2024-05" db="EMBL/GenBank/DDBJ databases">
        <title>Culex pipiens pipiens assembly and annotation.</title>
        <authorList>
            <person name="Alout H."/>
            <person name="Durand T."/>
        </authorList>
    </citation>
    <scope>NUCLEOTIDE SEQUENCE [LARGE SCALE GENOMIC DNA]</scope>
    <source>
        <strain evidence="9">HA-2024</strain>
        <tissue evidence="9">Whole body</tissue>
    </source>
</reference>
<proteinExistence type="inferred from homology"/>
<comment type="similarity">
    <text evidence="8">Belongs to the insect chemoreceptor superfamily. Gustatory receptor (GR) family.</text>
</comment>
<dbReference type="Pfam" id="PF08395">
    <property type="entry name" value="7tm_7"/>
    <property type="match status" value="1"/>
</dbReference>
<evidence type="ECO:0000256" key="8">
    <source>
        <dbReference type="RuleBase" id="RU363108"/>
    </source>
</evidence>
<dbReference type="InterPro" id="IPR013604">
    <property type="entry name" value="7TM_chemorcpt"/>
</dbReference>
<feature type="transmembrane region" description="Helical" evidence="8">
    <location>
        <begin position="298"/>
        <end position="317"/>
    </location>
</feature>
<feature type="transmembrane region" description="Helical" evidence="8">
    <location>
        <begin position="264"/>
        <end position="286"/>
    </location>
</feature>
<feature type="transmembrane region" description="Helical" evidence="8">
    <location>
        <begin position="15"/>
        <end position="41"/>
    </location>
</feature>
<dbReference type="EMBL" id="JBEHCU010006590">
    <property type="protein sequence ID" value="KAL1396758.1"/>
    <property type="molecule type" value="Genomic_DNA"/>
</dbReference>
<dbReference type="GO" id="GO:0007165">
    <property type="term" value="P:signal transduction"/>
    <property type="evidence" value="ECO:0007669"/>
    <property type="project" value="UniProtKB-KW"/>
</dbReference>
<protein>
    <recommendedName>
        <fullName evidence="8">Gustatory receptor</fullName>
    </recommendedName>
</protein>
<evidence type="ECO:0000256" key="7">
    <source>
        <dbReference type="ARBA" id="ARBA00023224"/>
    </source>
</evidence>
<dbReference type="PANTHER" id="PTHR21143:SF104">
    <property type="entry name" value="GUSTATORY RECEPTOR 8A-RELATED"/>
    <property type="match status" value="1"/>
</dbReference>
<dbReference type="PANTHER" id="PTHR21143">
    <property type="entry name" value="INVERTEBRATE GUSTATORY RECEPTOR"/>
    <property type="match status" value="1"/>
</dbReference>
<dbReference type="GO" id="GO:0005886">
    <property type="term" value="C:plasma membrane"/>
    <property type="evidence" value="ECO:0007669"/>
    <property type="project" value="UniProtKB-SubCell"/>
</dbReference>
<dbReference type="AlphaFoldDB" id="A0ABD1DAT9"/>
<organism evidence="9 10">
    <name type="scientific">Culex pipiens pipiens</name>
    <name type="common">Northern house mosquito</name>
    <dbReference type="NCBI Taxonomy" id="38569"/>
    <lineage>
        <taxon>Eukaryota</taxon>
        <taxon>Metazoa</taxon>
        <taxon>Ecdysozoa</taxon>
        <taxon>Arthropoda</taxon>
        <taxon>Hexapoda</taxon>
        <taxon>Insecta</taxon>
        <taxon>Pterygota</taxon>
        <taxon>Neoptera</taxon>
        <taxon>Endopterygota</taxon>
        <taxon>Diptera</taxon>
        <taxon>Nematocera</taxon>
        <taxon>Culicoidea</taxon>
        <taxon>Culicidae</taxon>
        <taxon>Culicinae</taxon>
        <taxon>Culicini</taxon>
        <taxon>Culex</taxon>
        <taxon>Culex</taxon>
    </lineage>
</organism>
<keyword evidence="3 8" id="KW-0812">Transmembrane</keyword>
<gene>
    <name evidence="9" type="ORF">pipiens_010291</name>
</gene>
<sequence length="394" mass="44252">MVLLRAAPSRGTLRWWFPVAGTLGSLSPLYVALKLFGVTLFTVGDRDRVRVTLADWCLLAIVTGVRVWGVLDGIVRGHWKGFVDSEVEVIEYCLGFALIVMILVVLVVPFYVMLHVKRVEDLLGDLKAFDEELQRLGYPRNHRYYHFITTIVVTSCLVVIGLVILSTLVSRDTKWLLETWLFLAIVNTSGAGYTLYHTALNMAILAIHSRIQLMNRCVQERLERDDGGDEADARTNLVVQLAKLYDKLCDASSAISVVFGVPHAVFFINIFFMHVVACYAILRVLLGVASAREVANAWIYLGWSGYFNSFLFQTVVFDAAMKQQTNKFCTAVHRSLNAVHNLPVVEQLLQLAEQVASDAPKITYFLFELHPSVLVQACGELATYLVILIQFDMQ</sequence>
<feature type="transmembrane region" description="Helical" evidence="8">
    <location>
        <begin position="144"/>
        <end position="168"/>
    </location>
</feature>
<keyword evidence="10" id="KW-1185">Reference proteome</keyword>
<comment type="caution">
    <text evidence="9">The sequence shown here is derived from an EMBL/GenBank/DDBJ whole genome shotgun (WGS) entry which is preliminary data.</text>
</comment>
<keyword evidence="6 8" id="KW-0675">Receptor</keyword>
<keyword evidence="2 8" id="KW-1003">Cell membrane</keyword>
<keyword evidence="4 8" id="KW-1133">Transmembrane helix</keyword>
<evidence type="ECO:0000256" key="1">
    <source>
        <dbReference type="ARBA" id="ARBA00004651"/>
    </source>
</evidence>
<feature type="transmembrane region" description="Helical" evidence="8">
    <location>
        <begin position="53"/>
        <end position="69"/>
    </location>
</feature>
<feature type="transmembrane region" description="Helical" evidence="8">
    <location>
        <begin position="180"/>
        <end position="207"/>
    </location>
</feature>
<dbReference type="Proteomes" id="UP001562425">
    <property type="component" value="Unassembled WGS sequence"/>
</dbReference>
<comment type="subcellular location">
    <subcellularLocation>
        <location evidence="1 8">Cell membrane</location>
        <topology evidence="1 8">Multi-pass membrane protein</topology>
    </subcellularLocation>
</comment>
<evidence type="ECO:0000256" key="3">
    <source>
        <dbReference type="ARBA" id="ARBA00022692"/>
    </source>
</evidence>
<evidence type="ECO:0000313" key="9">
    <source>
        <dbReference type="EMBL" id="KAL1396758.1"/>
    </source>
</evidence>
<accession>A0ABD1DAT9</accession>